<dbReference type="Proteomes" id="UP000265800">
    <property type="component" value="Unassembled WGS sequence"/>
</dbReference>
<feature type="transmembrane region" description="Helical" evidence="7">
    <location>
        <begin position="361"/>
        <end position="383"/>
    </location>
</feature>
<evidence type="ECO:0000313" key="9">
    <source>
        <dbReference type="EMBL" id="RIH89051.1"/>
    </source>
</evidence>
<evidence type="ECO:0000256" key="1">
    <source>
        <dbReference type="ARBA" id="ARBA00004429"/>
    </source>
</evidence>
<dbReference type="EMBL" id="QWKZ01000008">
    <property type="protein sequence ID" value="RIH89051.1"/>
    <property type="molecule type" value="Genomic_DNA"/>
</dbReference>
<keyword evidence="3" id="KW-0997">Cell inner membrane</keyword>
<protein>
    <submittedName>
        <fullName evidence="9">C4-dicarboxylate TRAP transporter large permease protein DctM</fullName>
    </submittedName>
</protein>
<dbReference type="NCBIfam" id="TIGR00786">
    <property type="entry name" value="dctM"/>
    <property type="match status" value="1"/>
</dbReference>
<comment type="caution">
    <text evidence="9">The sequence shown here is derived from an EMBL/GenBank/DDBJ whole genome shotgun (WGS) entry which is preliminary data.</text>
</comment>
<dbReference type="PANTHER" id="PTHR33362">
    <property type="entry name" value="SIALIC ACID TRAP TRANSPORTER PERMEASE PROTEIN SIAT-RELATED"/>
    <property type="match status" value="1"/>
</dbReference>
<organism evidence="9 10">
    <name type="scientific">Meiothermus luteus</name>
    <dbReference type="NCBI Taxonomy" id="2026184"/>
    <lineage>
        <taxon>Bacteria</taxon>
        <taxon>Thermotogati</taxon>
        <taxon>Deinococcota</taxon>
        <taxon>Deinococci</taxon>
        <taxon>Thermales</taxon>
        <taxon>Thermaceae</taxon>
        <taxon>Meiothermus</taxon>
    </lineage>
</organism>
<proteinExistence type="predicted"/>
<evidence type="ECO:0000256" key="2">
    <source>
        <dbReference type="ARBA" id="ARBA00022475"/>
    </source>
</evidence>
<feature type="transmembrane region" description="Helical" evidence="7">
    <location>
        <begin position="221"/>
        <end position="242"/>
    </location>
</feature>
<keyword evidence="4 7" id="KW-0812">Transmembrane</keyword>
<name>A0A399F362_9DEIN</name>
<feature type="transmembrane region" description="Helical" evidence="7">
    <location>
        <begin position="287"/>
        <end position="313"/>
    </location>
</feature>
<feature type="transmembrane region" description="Helical" evidence="7">
    <location>
        <begin position="140"/>
        <end position="164"/>
    </location>
</feature>
<feature type="transmembrane region" description="Helical" evidence="7">
    <location>
        <begin position="248"/>
        <end position="266"/>
    </location>
</feature>
<evidence type="ECO:0000259" key="8">
    <source>
        <dbReference type="Pfam" id="PF06808"/>
    </source>
</evidence>
<feature type="transmembrane region" description="Helical" evidence="7">
    <location>
        <begin position="325"/>
        <end position="354"/>
    </location>
</feature>
<evidence type="ECO:0000256" key="6">
    <source>
        <dbReference type="ARBA" id="ARBA00023136"/>
    </source>
</evidence>
<dbReference type="InterPro" id="IPR004681">
    <property type="entry name" value="TRAP_DctM"/>
</dbReference>
<reference evidence="9 10" key="1">
    <citation type="submission" date="2018-08" db="EMBL/GenBank/DDBJ databases">
        <title>Meiothermus luteus KCTC 52599 genome sequencing project.</title>
        <authorList>
            <person name="Da Costa M.S."/>
            <person name="Albuquerque L."/>
            <person name="Raposo P."/>
            <person name="Froufe H.J.C."/>
            <person name="Barroso C.S."/>
            <person name="Egas C."/>
        </authorList>
    </citation>
    <scope>NUCLEOTIDE SEQUENCE [LARGE SCALE GENOMIC DNA]</scope>
    <source>
        <strain evidence="9 10">KCTC 52599</strain>
    </source>
</reference>
<dbReference type="GO" id="GO:0005886">
    <property type="term" value="C:plasma membrane"/>
    <property type="evidence" value="ECO:0007669"/>
    <property type="project" value="UniProtKB-SubCell"/>
</dbReference>
<feature type="transmembrane region" description="Helical" evidence="7">
    <location>
        <begin position="51"/>
        <end position="70"/>
    </location>
</feature>
<dbReference type="InterPro" id="IPR010656">
    <property type="entry name" value="DctM"/>
</dbReference>
<evidence type="ECO:0000313" key="10">
    <source>
        <dbReference type="Proteomes" id="UP000265800"/>
    </source>
</evidence>
<gene>
    <name evidence="9" type="primary">dctM_2</name>
    <name evidence="9" type="ORF">Mlute_00460</name>
</gene>
<keyword evidence="10" id="KW-1185">Reference proteome</keyword>
<accession>A0A399F362</accession>
<keyword evidence="6 7" id="KW-0472">Membrane</keyword>
<dbReference type="PANTHER" id="PTHR33362:SF5">
    <property type="entry name" value="C4-DICARBOXYLATE TRAP TRANSPORTER LARGE PERMEASE PROTEIN DCTM"/>
    <property type="match status" value="1"/>
</dbReference>
<dbReference type="AlphaFoldDB" id="A0A399F362"/>
<dbReference type="PIRSF" id="PIRSF006066">
    <property type="entry name" value="HI0050"/>
    <property type="match status" value="1"/>
</dbReference>
<evidence type="ECO:0000256" key="7">
    <source>
        <dbReference type="SAM" id="Phobius"/>
    </source>
</evidence>
<sequence length="434" mass="45620">MELTQVALFLVLLLLLLLGGGVWIALALLGVGWVGLQFFTNTPPGASVAGSLWSSVSSWSLAALPMFIWMGEILYRTRLAADLFEGLSPWLRSIPGRLLHINVLASGIFAAVIGSSAATTATVGKIALPELLKRGYPERLVLGSLAGSGTLGLLIPPSVVMIVYGVAAEVSVARLFIAGLLPGLLVMLLFMGWVMLAGLLNAKRMPPPDPPMPLGQRLRGLLKILPVLLLIVAVIGSIYAGVATPTEAASLGVLGALLIAFWTRSLSWQGLLESLMGAVRTTSMIGFILAGAAVLSIAMGFTGIPAAMAAWVAELGLSKYALLAVLMALFLVLGAFLDGISIIVLTTSVILPLAKAVGIDLLWFGIFLVIAVELAQITPPVGFNLFVLQGLSGRDIFTIARSALPFLFLLLLAAAIITVFPEIVTWLPRNMVGQ</sequence>
<keyword evidence="2" id="KW-1003">Cell membrane</keyword>
<dbReference type="RefSeq" id="WP_119359146.1">
    <property type="nucleotide sequence ID" value="NZ_QWKZ01000008.1"/>
</dbReference>
<feature type="domain" description="TRAP C4-dicarboxylate transport system permease DctM subunit" evidence="8">
    <location>
        <begin position="10"/>
        <end position="423"/>
    </location>
</feature>
<dbReference type="GO" id="GO:0022857">
    <property type="term" value="F:transmembrane transporter activity"/>
    <property type="evidence" value="ECO:0007669"/>
    <property type="project" value="TreeGrafter"/>
</dbReference>
<keyword evidence="5 7" id="KW-1133">Transmembrane helix</keyword>
<feature type="transmembrane region" description="Helical" evidence="7">
    <location>
        <begin position="176"/>
        <end position="200"/>
    </location>
</feature>
<feature type="transmembrane region" description="Helical" evidence="7">
    <location>
        <begin position="403"/>
        <end position="427"/>
    </location>
</feature>
<evidence type="ECO:0000256" key="3">
    <source>
        <dbReference type="ARBA" id="ARBA00022519"/>
    </source>
</evidence>
<dbReference type="Pfam" id="PF06808">
    <property type="entry name" value="DctM"/>
    <property type="match status" value="1"/>
</dbReference>
<dbReference type="OrthoDB" id="9785600at2"/>
<comment type="subcellular location">
    <subcellularLocation>
        <location evidence="1">Cell inner membrane</location>
        <topology evidence="1">Multi-pass membrane protein</topology>
    </subcellularLocation>
</comment>
<evidence type="ECO:0000256" key="5">
    <source>
        <dbReference type="ARBA" id="ARBA00022989"/>
    </source>
</evidence>
<evidence type="ECO:0000256" key="4">
    <source>
        <dbReference type="ARBA" id="ARBA00022692"/>
    </source>
</evidence>